<dbReference type="Pfam" id="PF22022">
    <property type="entry name" value="Phage_int_M"/>
    <property type="match status" value="1"/>
</dbReference>
<dbReference type="PROSITE" id="PS51898">
    <property type="entry name" value="TYR_RECOMBINASE"/>
    <property type="match status" value="1"/>
</dbReference>
<dbReference type="CDD" id="cd01189">
    <property type="entry name" value="INT_ICEBs1_C_like"/>
    <property type="match status" value="1"/>
</dbReference>
<dbReference type="InterPro" id="IPR010998">
    <property type="entry name" value="Integrase_recombinase_N"/>
</dbReference>
<evidence type="ECO:0000256" key="5">
    <source>
        <dbReference type="SAM" id="MobiDB-lite"/>
    </source>
</evidence>
<evidence type="ECO:0000313" key="9">
    <source>
        <dbReference type="Proteomes" id="UP000092683"/>
    </source>
</evidence>
<feature type="region of interest" description="Disordered" evidence="5">
    <location>
        <begin position="32"/>
        <end position="60"/>
    </location>
</feature>
<evidence type="ECO:0000256" key="3">
    <source>
        <dbReference type="ARBA" id="ARBA00023172"/>
    </source>
</evidence>
<protein>
    <submittedName>
        <fullName evidence="8">Integrase</fullName>
    </submittedName>
</protein>
<dbReference type="GO" id="GO:0006310">
    <property type="term" value="P:DNA recombination"/>
    <property type="evidence" value="ECO:0007669"/>
    <property type="project" value="UniProtKB-KW"/>
</dbReference>
<evidence type="ECO:0000313" key="8">
    <source>
        <dbReference type="EMBL" id="OCB49855.1"/>
    </source>
</evidence>
<evidence type="ECO:0000259" key="7">
    <source>
        <dbReference type="PROSITE" id="PS51900"/>
    </source>
</evidence>
<dbReference type="OrthoDB" id="1822491at2"/>
<name>A0A1B9D463_MYCMA</name>
<dbReference type="InterPro" id="IPR002104">
    <property type="entry name" value="Integrase_catalytic"/>
</dbReference>
<dbReference type="InterPro" id="IPR013762">
    <property type="entry name" value="Integrase-like_cat_sf"/>
</dbReference>
<dbReference type="InterPro" id="IPR050090">
    <property type="entry name" value="Tyrosine_recombinase_XerCD"/>
</dbReference>
<evidence type="ECO:0000259" key="6">
    <source>
        <dbReference type="PROSITE" id="PS51898"/>
    </source>
</evidence>
<feature type="domain" description="Core-binding (CB)" evidence="7">
    <location>
        <begin position="91"/>
        <end position="178"/>
    </location>
</feature>
<proteinExistence type="inferred from homology"/>
<gene>
    <name evidence="8" type="ORF">A5677_24225</name>
</gene>
<dbReference type="InterPro" id="IPR044068">
    <property type="entry name" value="CB"/>
</dbReference>
<dbReference type="Gene3D" id="1.10.150.130">
    <property type="match status" value="1"/>
</dbReference>
<dbReference type="Proteomes" id="UP000092683">
    <property type="component" value="Unassembled WGS sequence"/>
</dbReference>
<dbReference type="EMBL" id="MBEE01000174">
    <property type="protein sequence ID" value="OCB49855.1"/>
    <property type="molecule type" value="Genomic_DNA"/>
</dbReference>
<dbReference type="PROSITE" id="PS51900">
    <property type="entry name" value="CB"/>
    <property type="match status" value="1"/>
</dbReference>
<keyword evidence="2 4" id="KW-0238">DNA-binding</keyword>
<dbReference type="GO" id="GO:0015074">
    <property type="term" value="P:DNA integration"/>
    <property type="evidence" value="ECO:0007669"/>
    <property type="project" value="InterPro"/>
</dbReference>
<keyword evidence="3" id="KW-0233">DNA recombination</keyword>
<evidence type="ECO:0000256" key="1">
    <source>
        <dbReference type="ARBA" id="ARBA00008857"/>
    </source>
</evidence>
<organism evidence="8 9">
    <name type="scientific">Mycobacterium malmoense</name>
    <dbReference type="NCBI Taxonomy" id="1780"/>
    <lineage>
        <taxon>Bacteria</taxon>
        <taxon>Bacillati</taxon>
        <taxon>Actinomycetota</taxon>
        <taxon>Actinomycetes</taxon>
        <taxon>Mycobacteriales</taxon>
        <taxon>Mycobacteriaceae</taxon>
        <taxon>Mycobacterium</taxon>
    </lineage>
</organism>
<dbReference type="RefSeq" id="WP_042911382.1">
    <property type="nucleotide sequence ID" value="NZ_MBEE01000174.1"/>
</dbReference>
<dbReference type="PANTHER" id="PTHR30349:SF64">
    <property type="entry name" value="PROPHAGE INTEGRASE INTD-RELATED"/>
    <property type="match status" value="1"/>
</dbReference>
<evidence type="ECO:0000256" key="4">
    <source>
        <dbReference type="PROSITE-ProRule" id="PRU01248"/>
    </source>
</evidence>
<sequence length="467" mass="51254">MAYIRSYDTTQKRKGKTVKRYEVVWREPVRDQFGLPVPANPDHPDGPKRTRSRQESYLTREAAEARRDELNAAKHTSGTGVLADAKRAGELPFGHYARAWVESQRVKAASGKVKADTVDGYQGRLAVYALPEFGGKAIASITPAHCEQFLAALVARGMSPATLKHHWSTLRAVFVYAQRHKAITSNPVDGVDYSGNSAKRRNKRHHPLKAVEVAAVSASVGERYPVYELMTLFVAYTGPRAEEIAGLEVGDLVFTPGPDGVRARIEIDRAKKRKGGVWVSDTLKSENSRRTVPLPGWLAARMEKYLLTEHPSGNPNSPDYDRYAPLWPNRALGGARRRGCRAVAPLDYSEPVDPGAFYKNLLRPALEAVGLPASRPAAKDAPAVQGVRLHDLRHTAATLWLSSGVHFMQVSKWLGHSTYTLTLDVYGDWIPEEDGGAGNPLPEPATAKAKVAETPSNVVSLFERTAT</sequence>
<dbReference type="PANTHER" id="PTHR30349">
    <property type="entry name" value="PHAGE INTEGRASE-RELATED"/>
    <property type="match status" value="1"/>
</dbReference>
<feature type="compositionally biased region" description="Basic and acidic residues" evidence="5">
    <location>
        <begin position="42"/>
        <end position="54"/>
    </location>
</feature>
<dbReference type="AlphaFoldDB" id="A0A1B9D463"/>
<dbReference type="Gene3D" id="1.10.443.10">
    <property type="entry name" value="Intergrase catalytic core"/>
    <property type="match status" value="1"/>
</dbReference>
<dbReference type="InterPro" id="IPR053876">
    <property type="entry name" value="Phage_int_M"/>
</dbReference>
<comment type="caution">
    <text evidence="8">The sequence shown here is derived from an EMBL/GenBank/DDBJ whole genome shotgun (WGS) entry which is preliminary data.</text>
</comment>
<comment type="similarity">
    <text evidence="1">Belongs to the 'phage' integrase family.</text>
</comment>
<evidence type="ECO:0000256" key="2">
    <source>
        <dbReference type="ARBA" id="ARBA00023125"/>
    </source>
</evidence>
<accession>A0A1B9D463</accession>
<dbReference type="GO" id="GO:0003677">
    <property type="term" value="F:DNA binding"/>
    <property type="evidence" value="ECO:0007669"/>
    <property type="project" value="UniProtKB-UniRule"/>
</dbReference>
<dbReference type="InterPro" id="IPR011010">
    <property type="entry name" value="DNA_brk_join_enz"/>
</dbReference>
<reference evidence="8 9" key="1">
    <citation type="submission" date="2016-06" db="EMBL/GenBank/DDBJ databases">
        <authorList>
            <person name="Kjaerup R.B."/>
            <person name="Dalgaard T.S."/>
            <person name="Juul-Madsen H.R."/>
        </authorList>
    </citation>
    <scope>NUCLEOTIDE SEQUENCE [LARGE SCALE GENOMIC DNA]</scope>
    <source>
        <strain evidence="8 9">E3012</strain>
    </source>
</reference>
<feature type="domain" description="Tyr recombinase" evidence="6">
    <location>
        <begin position="203"/>
        <end position="439"/>
    </location>
</feature>
<dbReference type="SUPFAM" id="SSF56349">
    <property type="entry name" value="DNA breaking-rejoining enzymes"/>
    <property type="match status" value="1"/>
</dbReference>